<dbReference type="PROSITE" id="PS51257">
    <property type="entry name" value="PROKAR_LIPOPROTEIN"/>
    <property type="match status" value="1"/>
</dbReference>
<dbReference type="KEGG" id="bfc:BacF7301_11370"/>
<evidence type="ECO:0008006" key="3">
    <source>
        <dbReference type="Google" id="ProtNLM"/>
    </source>
</evidence>
<dbReference type="EMBL" id="CP050831">
    <property type="protein sequence ID" value="QIU94701.1"/>
    <property type="molecule type" value="Genomic_DNA"/>
</dbReference>
<dbReference type="Proteomes" id="UP000501780">
    <property type="component" value="Chromosome"/>
</dbReference>
<gene>
    <name evidence="1" type="ORF">BacF7301_11370</name>
</gene>
<sequence length="338" mass="36117">MIRNKYLYIALVALSFLGSCSPDDRMGLEAPIQDLKIVVVPGEQPNTYTFKTTPADVIGFWDLGNGVVADGVSSVKGEFPFPGNYSITLKAFGQGGQTNSVSIVLPVIKSNYDLLSDPIYEKLTGGINNEAGKTWVVDSLLPGHLVKNPLNNGGNGDWSAQIAGHLNRANNKTGGGMYDDEITFKLTDKDGAAFIYENNGSSCAASNPIAAGNPSAGAGIYSLLVTDPAWKTTRADKISAVYPGGCGDYLVRCTPPDKMTWTILKDGAGNYSLLLPKTADGNGGFLFYFTDWSANYQIKSITDDKMVVWKSCSDGATRQIVMIRKGWIDPEAATAPAN</sequence>
<reference evidence="1 2" key="1">
    <citation type="submission" date="2020-03" db="EMBL/GenBank/DDBJ databases">
        <title>Genomic analysis of Bacteroides faecium CBA7301.</title>
        <authorList>
            <person name="Kim J."/>
            <person name="Roh S.W."/>
        </authorList>
    </citation>
    <scope>NUCLEOTIDE SEQUENCE [LARGE SCALE GENOMIC DNA]</scope>
    <source>
        <strain evidence="1 2">CBA7301</strain>
    </source>
</reference>
<dbReference type="AlphaFoldDB" id="A0A6H0KNU2"/>
<dbReference type="InterPro" id="IPR035986">
    <property type="entry name" value="PKD_dom_sf"/>
</dbReference>
<name>A0A6H0KNU2_9BACE</name>
<accession>A0A6H0KNU2</accession>
<proteinExistence type="predicted"/>
<keyword evidence="2" id="KW-1185">Reference proteome</keyword>
<dbReference type="RefSeq" id="WP_167962862.1">
    <property type="nucleotide sequence ID" value="NZ_CP050831.1"/>
</dbReference>
<protein>
    <recommendedName>
        <fullName evidence="3">PKD domain-containing protein</fullName>
    </recommendedName>
</protein>
<organism evidence="1 2">
    <name type="scientific">Bacteroides faecium</name>
    <dbReference type="NCBI Taxonomy" id="2715212"/>
    <lineage>
        <taxon>Bacteria</taxon>
        <taxon>Pseudomonadati</taxon>
        <taxon>Bacteroidota</taxon>
        <taxon>Bacteroidia</taxon>
        <taxon>Bacteroidales</taxon>
        <taxon>Bacteroidaceae</taxon>
        <taxon>Bacteroides</taxon>
    </lineage>
</organism>
<dbReference type="SUPFAM" id="SSF49299">
    <property type="entry name" value="PKD domain"/>
    <property type="match status" value="1"/>
</dbReference>
<evidence type="ECO:0000313" key="2">
    <source>
        <dbReference type="Proteomes" id="UP000501780"/>
    </source>
</evidence>
<evidence type="ECO:0000313" key="1">
    <source>
        <dbReference type="EMBL" id="QIU94701.1"/>
    </source>
</evidence>